<dbReference type="CDD" id="cd14717">
    <property type="entry name" value="bZIP_Maf_small"/>
    <property type="match status" value="1"/>
</dbReference>
<dbReference type="Pfam" id="PF01981">
    <property type="entry name" value="PTH2"/>
    <property type="match status" value="1"/>
</dbReference>
<keyword evidence="8" id="KW-0804">Transcription</keyword>
<comment type="similarity">
    <text evidence="2">Belongs to the bZIP family. Maf subfamily.</text>
</comment>
<dbReference type="GO" id="GO:0005634">
    <property type="term" value="C:nucleus"/>
    <property type="evidence" value="ECO:0007669"/>
    <property type="project" value="UniProtKB-SubCell"/>
</dbReference>
<dbReference type="Gene3D" id="3.40.1490.10">
    <property type="entry name" value="Bit1"/>
    <property type="match status" value="1"/>
</dbReference>
<evidence type="ECO:0000256" key="11">
    <source>
        <dbReference type="SAM" id="MobiDB-lite"/>
    </source>
</evidence>
<keyword evidence="6" id="KW-0805">Transcription regulation</keyword>
<evidence type="ECO:0000256" key="3">
    <source>
        <dbReference type="ARBA" id="ARBA00013260"/>
    </source>
</evidence>
<dbReference type="EC" id="3.1.1.29" evidence="3"/>
<dbReference type="SMART" id="SM00338">
    <property type="entry name" value="BRLZ"/>
    <property type="match status" value="1"/>
</dbReference>
<evidence type="ECO:0000256" key="10">
    <source>
        <dbReference type="ARBA" id="ARBA00048707"/>
    </source>
</evidence>
<accession>A0A2B4SWH4</accession>
<keyword evidence="9" id="KW-0539">Nucleus</keyword>
<proteinExistence type="inferred from homology"/>
<keyword evidence="4" id="KW-0678">Repressor</keyword>
<dbReference type="GO" id="GO:0003677">
    <property type="term" value="F:DNA binding"/>
    <property type="evidence" value="ECO:0007669"/>
    <property type="project" value="UniProtKB-KW"/>
</dbReference>
<evidence type="ECO:0000256" key="6">
    <source>
        <dbReference type="ARBA" id="ARBA00023015"/>
    </source>
</evidence>
<feature type="compositionally biased region" description="Basic and acidic residues" evidence="11">
    <location>
        <begin position="322"/>
        <end position="339"/>
    </location>
</feature>
<name>A0A2B4SWH4_STYPI</name>
<dbReference type="Proteomes" id="UP000225706">
    <property type="component" value="Unassembled WGS sequence"/>
</dbReference>
<dbReference type="PROSITE" id="PS50217">
    <property type="entry name" value="BZIP"/>
    <property type="match status" value="1"/>
</dbReference>
<sequence>MCILNPTYPSVALFSSPHLAETNFRHSPSQKPIKRSGSITSDSYDHPMSSSSSQLVQYVVVRGDLLRLLSWPMGAVIAQACHASTAALWMYRDDSNTLQYTSDLDNMHKVVLEAPSQNELKKLSENLSANEIDYKLWIEQPENFPTCLATKPYPKQQIQRCWGGIMAEDEKPAIVKRVKKEEGSKKEINLTDELLVSLPVKDLNTILRGFTDDEIYRIKQRRRTLKNRGYAQNSRTKRVRQKEDLEVERQQLREDLEQLAKENDSLKRERDEARKKYDSLQKLLTNRTKTVGLQLIDGVGHESSSTGDHEIQIDVVGDEEEKSNFKDSQDSDLSDDYRSRSRKSSFRSSDEGEESR</sequence>
<organism evidence="13 14">
    <name type="scientific">Stylophora pistillata</name>
    <name type="common">Smooth cauliflower coral</name>
    <dbReference type="NCBI Taxonomy" id="50429"/>
    <lineage>
        <taxon>Eukaryota</taxon>
        <taxon>Metazoa</taxon>
        <taxon>Cnidaria</taxon>
        <taxon>Anthozoa</taxon>
        <taxon>Hexacorallia</taxon>
        <taxon>Scleractinia</taxon>
        <taxon>Astrocoeniina</taxon>
        <taxon>Pocilloporidae</taxon>
        <taxon>Stylophora</taxon>
    </lineage>
</organism>
<feature type="region of interest" description="Disordered" evidence="11">
    <location>
        <begin position="23"/>
        <end position="50"/>
    </location>
</feature>
<evidence type="ECO:0000256" key="7">
    <source>
        <dbReference type="ARBA" id="ARBA00023125"/>
    </source>
</evidence>
<evidence type="ECO:0000256" key="2">
    <source>
        <dbReference type="ARBA" id="ARBA00008500"/>
    </source>
</evidence>
<dbReference type="Gene3D" id="1.20.5.170">
    <property type="match status" value="1"/>
</dbReference>
<dbReference type="InterPro" id="IPR008917">
    <property type="entry name" value="TF_DNA-bd_sf"/>
</dbReference>
<keyword evidence="5" id="KW-0378">Hydrolase</keyword>
<evidence type="ECO:0000256" key="8">
    <source>
        <dbReference type="ARBA" id="ARBA00023163"/>
    </source>
</evidence>
<dbReference type="CDD" id="cd02429">
    <property type="entry name" value="PTH2_like"/>
    <property type="match status" value="1"/>
</dbReference>
<dbReference type="InterPro" id="IPR002833">
    <property type="entry name" value="PTH2"/>
</dbReference>
<keyword evidence="14" id="KW-1185">Reference proteome</keyword>
<protein>
    <recommendedName>
        <fullName evidence="3">peptidyl-tRNA hydrolase</fullName>
        <ecNumber evidence="3">3.1.1.29</ecNumber>
    </recommendedName>
</protein>
<gene>
    <name evidence="13" type="primary">MAFK</name>
    <name evidence="13" type="ORF">AWC38_SpisGene2278</name>
</gene>
<evidence type="ECO:0000259" key="12">
    <source>
        <dbReference type="PROSITE" id="PS50217"/>
    </source>
</evidence>
<dbReference type="GO" id="GO:0003700">
    <property type="term" value="F:DNA-binding transcription factor activity"/>
    <property type="evidence" value="ECO:0007669"/>
    <property type="project" value="InterPro"/>
</dbReference>
<dbReference type="SUPFAM" id="SSF47454">
    <property type="entry name" value="A DNA-binding domain in eukaryotic transcription factors"/>
    <property type="match status" value="1"/>
</dbReference>
<feature type="region of interest" description="Disordered" evidence="11">
    <location>
        <begin position="299"/>
        <end position="356"/>
    </location>
</feature>
<feature type="region of interest" description="Disordered" evidence="11">
    <location>
        <begin position="256"/>
        <end position="275"/>
    </location>
</feature>
<dbReference type="OrthoDB" id="5974330at2759"/>
<dbReference type="SUPFAM" id="SSF102462">
    <property type="entry name" value="Peptidyl-tRNA hydrolase II"/>
    <property type="match status" value="1"/>
</dbReference>
<reference evidence="14" key="1">
    <citation type="journal article" date="2017" name="bioRxiv">
        <title>Comparative analysis of the genomes of Stylophora pistillata and Acropora digitifera provides evidence for extensive differences between species of corals.</title>
        <authorList>
            <person name="Voolstra C.R."/>
            <person name="Li Y."/>
            <person name="Liew Y.J."/>
            <person name="Baumgarten S."/>
            <person name="Zoccola D."/>
            <person name="Flot J.-F."/>
            <person name="Tambutte S."/>
            <person name="Allemand D."/>
            <person name="Aranda M."/>
        </authorList>
    </citation>
    <scope>NUCLEOTIDE SEQUENCE [LARGE SCALE GENOMIC DNA]</scope>
</reference>
<evidence type="ECO:0000256" key="4">
    <source>
        <dbReference type="ARBA" id="ARBA00022491"/>
    </source>
</evidence>
<keyword evidence="7" id="KW-0238">DNA-binding</keyword>
<dbReference type="InterPro" id="IPR042237">
    <property type="entry name" value="PTRHD1"/>
</dbReference>
<dbReference type="AlphaFoldDB" id="A0A2B4SWH4"/>
<dbReference type="FunFam" id="1.20.5.170:FF:000011">
    <property type="entry name" value="Transcription factor MafG, putative"/>
    <property type="match status" value="1"/>
</dbReference>
<comment type="caution">
    <text evidence="13">The sequence shown here is derived from an EMBL/GenBank/DDBJ whole genome shotgun (WGS) entry which is preliminary data.</text>
</comment>
<dbReference type="PANTHER" id="PTHR46194:SF1">
    <property type="entry name" value="PEPTIDYL-TRNA HYDROLASE PTRHD1-RELATED"/>
    <property type="match status" value="1"/>
</dbReference>
<dbReference type="InterPro" id="IPR023476">
    <property type="entry name" value="Pep_tRNA_hydro_II_dom_sf"/>
</dbReference>
<dbReference type="EMBL" id="LSMT01000018">
    <property type="protein sequence ID" value="PFX32888.1"/>
    <property type="molecule type" value="Genomic_DNA"/>
</dbReference>
<evidence type="ECO:0000256" key="1">
    <source>
        <dbReference type="ARBA" id="ARBA00004123"/>
    </source>
</evidence>
<evidence type="ECO:0000256" key="9">
    <source>
        <dbReference type="ARBA" id="ARBA00023242"/>
    </source>
</evidence>
<comment type="subcellular location">
    <subcellularLocation>
        <location evidence="1">Nucleus</location>
    </subcellularLocation>
</comment>
<dbReference type="Pfam" id="PF03131">
    <property type="entry name" value="bZIP_Maf"/>
    <property type="match status" value="1"/>
</dbReference>
<dbReference type="GO" id="GO:0004045">
    <property type="term" value="F:peptidyl-tRNA hydrolase activity"/>
    <property type="evidence" value="ECO:0007669"/>
    <property type="project" value="UniProtKB-EC"/>
</dbReference>
<dbReference type="InterPro" id="IPR004826">
    <property type="entry name" value="bZIP_Maf"/>
</dbReference>
<evidence type="ECO:0000313" key="13">
    <source>
        <dbReference type="EMBL" id="PFX32888.1"/>
    </source>
</evidence>
<dbReference type="PANTHER" id="PTHR46194">
    <property type="entry name" value="PEPTIDYL-TRNA HYDROLASE PTRHD1-RELATED"/>
    <property type="match status" value="1"/>
</dbReference>
<feature type="domain" description="BZIP" evidence="12">
    <location>
        <begin position="217"/>
        <end position="280"/>
    </location>
</feature>
<evidence type="ECO:0000256" key="5">
    <source>
        <dbReference type="ARBA" id="ARBA00022801"/>
    </source>
</evidence>
<evidence type="ECO:0000313" key="14">
    <source>
        <dbReference type="Proteomes" id="UP000225706"/>
    </source>
</evidence>
<dbReference type="InterPro" id="IPR004827">
    <property type="entry name" value="bZIP"/>
</dbReference>
<comment type="catalytic activity">
    <reaction evidence="10">
        <text>an N-acyl-L-alpha-aminoacyl-tRNA + H2O = an N-acyl-L-amino acid + a tRNA + H(+)</text>
        <dbReference type="Rhea" id="RHEA:54448"/>
        <dbReference type="Rhea" id="RHEA-COMP:10123"/>
        <dbReference type="Rhea" id="RHEA-COMP:13883"/>
        <dbReference type="ChEBI" id="CHEBI:15377"/>
        <dbReference type="ChEBI" id="CHEBI:15378"/>
        <dbReference type="ChEBI" id="CHEBI:59874"/>
        <dbReference type="ChEBI" id="CHEBI:78442"/>
        <dbReference type="ChEBI" id="CHEBI:138191"/>
        <dbReference type="EC" id="3.1.1.29"/>
    </reaction>
</comment>